<dbReference type="PANTHER" id="PTHR30336">
    <property type="entry name" value="INNER MEMBRANE PROTEIN, PROBABLE PERMEASE"/>
    <property type="match status" value="1"/>
</dbReference>
<comment type="caution">
    <text evidence="2">The sequence shown here is derived from an EMBL/GenBank/DDBJ whole genome shotgun (WGS) entry which is preliminary data.</text>
</comment>
<dbReference type="RefSeq" id="WP_227833126.1">
    <property type="nucleotide sequence ID" value="NZ_WEGK01000001.1"/>
</dbReference>
<dbReference type="GO" id="GO:0005886">
    <property type="term" value="C:plasma membrane"/>
    <property type="evidence" value="ECO:0007669"/>
    <property type="project" value="TreeGrafter"/>
</dbReference>
<dbReference type="PANTHER" id="PTHR30336:SF20">
    <property type="entry name" value="DUF218 DOMAIN-CONTAINING PROTEIN"/>
    <property type="match status" value="1"/>
</dbReference>
<dbReference type="EMBL" id="WEGK01000001">
    <property type="protein sequence ID" value="MQY17740.1"/>
    <property type="molecule type" value="Genomic_DNA"/>
</dbReference>
<proteinExistence type="predicted"/>
<protein>
    <recommendedName>
        <fullName evidence="1">DUF218 domain-containing protein</fullName>
    </recommendedName>
</protein>
<dbReference type="Pfam" id="PF02698">
    <property type="entry name" value="DUF218"/>
    <property type="match status" value="1"/>
</dbReference>
<gene>
    <name evidence="2" type="ORF">NRB20_08040</name>
</gene>
<dbReference type="InterPro" id="IPR051599">
    <property type="entry name" value="Cell_Envelope_Assoc"/>
</dbReference>
<feature type="domain" description="DUF218" evidence="1">
    <location>
        <begin position="48"/>
        <end position="192"/>
    </location>
</feature>
<accession>A0A7K0CW46</accession>
<dbReference type="Proteomes" id="UP000438448">
    <property type="component" value="Unassembled WGS sequence"/>
</dbReference>
<dbReference type="InterPro" id="IPR003848">
    <property type="entry name" value="DUF218"/>
</dbReference>
<evidence type="ECO:0000313" key="2">
    <source>
        <dbReference type="EMBL" id="MQY17740.1"/>
    </source>
</evidence>
<evidence type="ECO:0000313" key="3">
    <source>
        <dbReference type="Proteomes" id="UP000438448"/>
    </source>
</evidence>
<sequence length="220" mass="24242">MRTKGVGAVAGWAIALGAAIVSGSEWMHRSATRRYLGAQPDSGHGTHALVVLGFPARADGSTHPLQRWRCRIAARSMTPGALVIFSGAAVVGPWVEAEVMARYAREHLGIPAESIRTETEAENTWQNIEFTIPLIEHADRVTIVSSPMHAARARRYLHLQRPDLAARLIPADDYRPFEAWWLKTPTAAHELAAIARRRAGRIVVRVLGELDLQRADPRLS</sequence>
<organism evidence="2 3">
    <name type="scientific">Nocardia macrotermitis</name>
    <dbReference type="NCBI Taxonomy" id="2585198"/>
    <lineage>
        <taxon>Bacteria</taxon>
        <taxon>Bacillati</taxon>
        <taxon>Actinomycetota</taxon>
        <taxon>Actinomycetes</taxon>
        <taxon>Mycobacteriales</taxon>
        <taxon>Nocardiaceae</taxon>
        <taxon>Nocardia</taxon>
    </lineage>
</organism>
<dbReference type="InterPro" id="IPR014729">
    <property type="entry name" value="Rossmann-like_a/b/a_fold"/>
</dbReference>
<keyword evidence="3" id="KW-1185">Reference proteome</keyword>
<reference evidence="2 3" key="1">
    <citation type="submission" date="2019-10" db="EMBL/GenBank/DDBJ databases">
        <title>Nocardia macrotermitis sp. nov. and Nocardia aurantia sp. nov., isolated from the gut of fungus growing-termite Macrotermes natalensis.</title>
        <authorList>
            <person name="Benndorf R."/>
            <person name="Schwitalla J."/>
            <person name="Martin K."/>
            <person name="De Beer W."/>
            <person name="Kaster A.-K."/>
            <person name="Vollmers J."/>
            <person name="Poulsen M."/>
            <person name="Beemelmanns C."/>
        </authorList>
    </citation>
    <scope>NUCLEOTIDE SEQUENCE [LARGE SCALE GENOMIC DNA]</scope>
    <source>
        <strain evidence="2 3">RB20</strain>
    </source>
</reference>
<name>A0A7K0CW46_9NOCA</name>
<evidence type="ECO:0000259" key="1">
    <source>
        <dbReference type="Pfam" id="PF02698"/>
    </source>
</evidence>
<dbReference type="CDD" id="cd06259">
    <property type="entry name" value="YdcF-like"/>
    <property type="match status" value="1"/>
</dbReference>
<dbReference type="Gene3D" id="3.40.50.620">
    <property type="entry name" value="HUPs"/>
    <property type="match status" value="1"/>
</dbReference>
<dbReference type="AlphaFoldDB" id="A0A7K0CW46"/>